<feature type="domain" description="HD/PDEase" evidence="2">
    <location>
        <begin position="157"/>
        <end position="291"/>
    </location>
</feature>
<dbReference type="Pfam" id="PF01966">
    <property type="entry name" value="HD"/>
    <property type="match status" value="1"/>
</dbReference>
<dbReference type="Gene3D" id="1.10.3210.10">
    <property type="entry name" value="Hypothetical protein af1432"/>
    <property type="match status" value="1"/>
</dbReference>
<dbReference type="GO" id="GO:0031125">
    <property type="term" value="P:rRNA 3'-end processing"/>
    <property type="evidence" value="ECO:0007669"/>
    <property type="project" value="TreeGrafter"/>
</dbReference>
<dbReference type="EC" id="3.1.-.-" evidence="3"/>
<organism evidence="3 4">
    <name type="scientific">Capillimicrobium parvum</name>
    <dbReference type="NCBI Taxonomy" id="2884022"/>
    <lineage>
        <taxon>Bacteria</taxon>
        <taxon>Bacillati</taxon>
        <taxon>Actinomycetota</taxon>
        <taxon>Thermoleophilia</taxon>
        <taxon>Solirubrobacterales</taxon>
        <taxon>Capillimicrobiaceae</taxon>
        <taxon>Capillimicrobium</taxon>
    </lineage>
</organism>
<dbReference type="Proteomes" id="UP001162834">
    <property type="component" value="Chromosome"/>
</dbReference>
<dbReference type="CDD" id="cd00077">
    <property type="entry name" value="HDc"/>
    <property type="match status" value="1"/>
</dbReference>
<evidence type="ECO:0000259" key="2">
    <source>
        <dbReference type="SMART" id="SM00471"/>
    </source>
</evidence>
<sequence>MFVRNLTDGCEVDQVMLVREAEVRQKRDGREFLKLTLADRTGRVTATIWDGAAELGRHVQPGVAVRVIGRFGSHPRYGAEIVVRALRRPAEGSYDPADLLDGPPKPAEQMEAELRQLTATVRDPFLAELLDRLIGPSGRCWPAYREAPAAKTYHQAYRHGLLEHSLTVAQAVHAVSNTFPGIDHDVAVTGALLHDIGKLEAYATDGLRIEMTDAGRLQGEIVLGYTRVLRTIGAIEGFPDDRAEALLHIVLSHHGSLEHGSPVVPCTREATLVHFVDNLGGRLGSFDRLEKELQEGECWSGFDRALGGGAYFAAGRDRVPCEPAAAEAA</sequence>
<dbReference type="InterPro" id="IPR006675">
    <property type="entry name" value="HDIG_dom"/>
</dbReference>
<keyword evidence="1 3" id="KW-0378">Hydrolase</keyword>
<name>A0A9E6Y6C1_9ACTN</name>
<evidence type="ECO:0000313" key="3">
    <source>
        <dbReference type="EMBL" id="UGS39037.1"/>
    </source>
</evidence>
<proteinExistence type="predicted"/>
<evidence type="ECO:0000313" key="4">
    <source>
        <dbReference type="Proteomes" id="UP001162834"/>
    </source>
</evidence>
<dbReference type="InterPro" id="IPR006674">
    <property type="entry name" value="HD_domain"/>
</dbReference>
<dbReference type="AlphaFoldDB" id="A0A9E6Y6C1"/>
<gene>
    <name evidence="3" type="primary">yhaM_1</name>
    <name evidence="3" type="ORF">DSM104329_05469</name>
</gene>
<dbReference type="InterPro" id="IPR050798">
    <property type="entry name" value="YhaM_exoribonuc/phosphodiest"/>
</dbReference>
<dbReference type="SUPFAM" id="SSF50249">
    <property type="entry name" value="Nucleic acid-binding proteins"/>
    <property type="match status" value="1"/>
</dbReference>
<dbReference type="InterPro" id="IPR003607">
    <property type="entry name" value="HD/PDEase_dom"/>
</dbReference>
<accession>A0A9E6Y6C1</accession>
<dbReference type="SMART" id="SM00471">
    <property type="entry name" value="HDc"/>
    <property type="match status" value="1"/>
</dbReference>
<dbReference type="Gene3D" id="2.40.50.140">
    <property type="entry name" value="Nucleic acid-binding proteins"/>
    <property type="match status" value="1"/>
</dbReference>
<evidence type="ECO:0000256" key="1">
    <source>
        <dbReference type="ARBA" id="ARBA00022801"/>
    </source>
</evidence>
<reference evidence="3" key="1">
    <citation type="journal article" date="2022" name="Int. J. Syst. Evol. Microbiol.">
        <title>Pseudomonas aegrilactucae sp. nov. and Pseudomonas morbosilactucae sp. nov., pathogens causing bacterial rot of lettuce in Japan.</title>
        <authorList>
            <person name="Sawada H."/>
            <person name="Fujikawa T."/>
            <person name="Satou M."/>
        </authorList>
    </citation>
    <scope>NUCLEOTIDE SEQUENCE</scope>
    <source>
        <strain evidence="3">0166_1</strain>
    </source>
</reference>
<dbReference type="GO" id="GO:0016787">
    <property type="term" value="F:hydrolase activity"/>
    <property type="evidence" value="ECO:0007669"/>
    <property type="project" value="UniProtKB-KW"/>
</dbReference>
<dbReference type="PANTHER" id="PTHR37294:SF1">
    <property type="entry name" value="3'-5' EXORIBONUCLEASE YHAM"/>
    <property type="match status" value="1"/>
</dbReference>
<dbReference type="RefSeq" id="WP_259313046.1">
    <property type="nucleotide sequence ID" value="NZ_CP087164.1"/>
</dbReference>
<dbReference type="KEGG" id="sbae:DSM104329_05469"/>
<dbReference type="EMBL" id="CP087164">
    <property type="protein sequence ID" value="UGS39037.1"/>
    <property type="molecule type" value="Genomic_DNA"/>
</dbReference>
<dbReference type="NCBIfam" id="TIGR00277">
    <property type="entry name" value="HDIG"/>
    <property type="match status" value="1"/>
</dbReference>
<dbReference type="PANTHER" id="PTHR37294">
    <property type="entry name" value="3'-5' EXORIBONUCLEASE YHAM"/>
    <property type="match status" value="1"/>
</dbReference>
<keyword evidence="4" id="KW-1185">Reference proteome</keyword>
<dbReference type="Pfam" id="PF01336">
    <property type="entry name" value="tRNA_anti-codon"/>
    <property type="match status" value="1"/>
</dbReference>
<dbReference type="GO" id="GO:0003676">
    <property type="term" value="F:nucleic acid binding"/>
    <property type="evidence" value="ECO:0007669"/>
    <property type="project" value="InterPro"/>
</dbReference>
<dbReference type="InterPro" id="IPR004365">
    <property type="entry name" value="NA-bd_OB_tRNA"/>
</dbReference>
<dbReference type="SUPFAM" id="SSF109604">
    <property type="entry name" value="HD-domain/PDEase-like"/>
    <property type="match status" value="1"/>
</dbReference>
<protein>
    <submittedName>
        <fullName evidence="3">3'-5' exoribonuclease YhaM</fullName>
        <ecNumber evidence="3">3.1.-.-</ecNumber>
    </submittedName>
</protein>
<dbReference type="InterPro" id="IPR012340">
    <property type="entry name" value="NA-bd_OB-fold"/>
</dbReference>